<dbReference type="Gramene" id="EOY06762">
    <property type="protein sequence ID" value="EOY06762"/>
    <property type="gene ID" value="TCM_021394"/>
</dbReference>
<evidence type="ECO:0000256" key="1">
    <source>
        <dbReference type="SAM" id="MobiDB-lite"/>
    </source>
</evidence>
<dbReference type="Proteomes" id="UP000026915">
    <property type="component" value="Chromosome 4"/>
</dbReference>
<keyword evidence="5" id="KW-1185">Reference proteome</keyword>
<feature type="region of interest" description="Disordered" evidence="1">
    <location>
        <begin position="156"/>
        <end position="200"/>
    </location>
</feature>
<evidence type="ECO:0000313" key="5">
    <source>
        <dbReference type="Proteomes" id="UP000026915"/>
    </source>
</evidence>
<feature type="transmembrane region" description="Helical" evidence="2">
    <location>
        <begin position="81"/>
        <end position="100"/>
    </location>
</feature>
<dbReference type="EMBL" id="CM001882">
    <property type="protein sequence ID" value="EOY06762.1"/>
    <property type="molecule type" value="Genomic_DNA"/>
</dbReference>
<proteinExistence type="predicted"/>
<feature type="chain" id="PRO_5001597221" evidence="3">
    <location>
        <begin position="23"/>
        <end position="200"/>
    </location>
</feature>
<feature type="signal peptide" evidence="3">
    <location>
        <begin position="1"/>
        <end position="22"/>
    </location>
</feature>
<dbReference type="AlphaFoldDB" id="A0A061EQX9"/>
<reference evidence="4 5" key="1">
    <citation type="journal article" date="2013" name="Genome Biol.">
        <title>The genome sequence of the most widely cultivated cacao type and its use to identify candidate genes regulating pod color.</title>
        <authorList>
            <person name="Motamayor J.C."/>
            <person name="Mockaitis K."/>
            <person name="Schmutz J."/>
            <person name="Haiminen N."/>
            <person name="Iii D.L."/>
            <person name="Cornejo O."/>
            <person name="Findley S.D."/>
            <person name="Zheng P."/>
            <person name="Utro F."/>
            <person name="Royaert S."/>
            <person name="Saski C."/>
            <person name="Jenkins J."/>
            <person name="Podicheti R."/>
            <person name="Zhao M."/>
            <person name="Scheffler B.E."/>
            <person name="Stack J.C."/>
            <person name="Feltus F.A."/>
            <person name="Mustiga G.M."/>
            <person name="Amores F."/>
            <person name="Phillips W."/>
            <person name="Marelli J.P."/>
            <person name="May G.D."/>
            <person name="Shapiro H."/>
            <person name="Ma J."/>
            <person name="Bustamante C.D."/>
            <person name="Schnell R.J."/>
            <person name="Main D."/>
            <person name="Gilbert D."/>
            <person name="Parida L."/>
            <person name="Kuhn D.N."/>
        </authorList>
    </citation>
    <scope>NUCLEOTIDE SEQUENCE [LARGE SCALE GENOMIC DNA]</scope>
    <source>
        <strain evidence="5">cv. Matina 1-6</strain>
    </source>
</reference>
<evidence type="ECO:0000256" key="3">
    <source>
        <dbReference type="SAM" id="SignalP"/>
    </source>
</evidence>
<dbReference type="InParanoid" id="A0A061EQX9"/>
<feature type="transmembrane region" description="Helical" evidence="2">
    <location>
        <begin position="107"/>
        <end position="124"/>
    </location>
</feature>
<evidence type="ECO:0000313" key="4">
    <source>
        <dbReference type="EMBL" id="EOY06762.1"/>
    </source>
</evidence>
<name>A0A061EQX9_THECC</name>
<feature type="region of interest" description="Disordered" evidence="1">
    <location>
        <begin position="36"/>
        <end position="70"/>
    </location>
</feature>
<dbReference type="HOGENOM" id="CLU_1368359_0_0_1"/>
<feature type="compositionally biased region" description="Polar residues" evidence="1">
    <location>
        <begin position="52"/>
        <end position="66"/>
    </location>
</feature>
<sequence length="200" mass="21953">MKVLVALSLALLLLLSTEQADGRRLAVGNGQNNCRHLTEEASPADSEPEGNPTYNSYGRAPDSSTGENHRYYPCDKNPNGFFLHTIFLFLIVGINYLGLCHFLIMKNFGVIFLALVLLSATLQADGKRFIPDPKLLIEQQQASTSSLGQTNAASLVAAAEDDDESNPTYRQYGRVGDGSSENRHRSYTTVDNPYTPKPKN</sequence>
<keyword evidence="2" id="KW-1133">Transmembrane helix</keyword>
<keyword evidence="2" id="KW-0472">Membrane</keyword>
<accession>A0A061EQX9</accession>
<organism evidence="4 5">
    <name type="scientific">Theobroma cacao</name>
    <name type="common">Cacao</name>
    <name type="synonym">Cocoa</name>
    <dbReference type="NCBI Taxonomy" id="3641"/>
    <lineage>
        <taxon>Eukaryota</taxon>
        <taxon>Viridiplantae</taxon>
        <taxon>Streptophyta</taxon>
        <taxon>Embryophyta</taxon>
        <taxon>Tracheophyta</taxon>
        <taxon>Spermatophyta</taxon>
        <taxon>Magnoliopsida</taxon>
        <taxon>eudicotyledons</taxon>
        <taxon>Gunneridae</taxon>
        <taxon>Pentapetalae</taxon>
        <taxon>rosids</taxon>
        <taxon>malvids</taxon>
        <taxon>Malvales</taxon>
        <taxon>Malvaceae</taxon>
        <taxon>Byttnerioideae</taxon>
        <taxon>Theobroma</taxon>
    </lineage>
</organism>
<protein>
    <submittedName>
        <fullName evidence="4">Uncharacterized protein</fullName>
    </submittedName>
</protein>
<keyword evidence="3" id="KW-0732">Signal</keyword>
<keyword evidence="2" id="KW-0812">Transmembrane</keyword>
<evidence type="ECO:0000256" key="2">
    <source>
        <dbReference type="SAM" id="Phobius"/>
    </source>
</evidence>
<gene>
    <name evidence="4" type="ORF">TCM_021394</name>
</gene>